<protein>
    <submittedName>
        <fullName evidence="1">Uncharacterized protein</fullName>
    </submittedName>
</protein>
<accession>A0A820IKI3</accession>
<feature type="non-terminal residue" evidence="1">
    <location>
        <position position="1"/>
    </location>
</feature>
<gene>
    <name evidence="1" type="ORF">OTI717_LOCUS42268</name>
</gene>
<dbReference type="EMBL" id="CAJOAX010049420">
    <property type="protein sequence ID" value="CAF4308319.1"/>
    <property type="molecule type" value="Genomic_DNA"/>
</dbReference>
<reference evidence="1" key="1">
    <citation type="submission" date="2021-02" db="EMBL/GenBank/DDBJ databases">
        <authorList>
            <person name="Nowell W R."/>
        </authorList>
    </citation>
    <scope>NUCLEOTIDE SEQUENCE</scope>
</reference>
<proteinExistence type="predicted"/>
<comment type="caution">
    <text evidence="1">The sequence shown here is derived from an EMBL/GenBank/DDBJ whole genome shotgun (WGS) entry which is preliminary data.</text>
</comment>
<dbReference type="Proteomes" id="UP000663823">
    <property type="component" value="Unassembled WGS sequence"/>
</dbReference>
<name>A0A820IKI3_9BILA</name>
<evidence type="ECO:0000313" key="2">
    <source>
        <dbReference type="Proteomes" id="UP000663823"/>
    </source>
</evidence>
<sequence length="28" mass="3631">YHSFVLDHVELNTHKFHHQQYEVYQRQF</sequence>
<evidence type="ECO:0000313" key="1">
    <source>
        <dbReference type="EMBL" id="CAF4308319.1"/>
    </source>
</evidence>
<organism evidence="1 2">
    <name type="scientific">Rotaria sordida</name>
    <dbReference type="NCBI Taxonomy" id="392033"/>
    <lineage>
        <taxon>Eukaryota</taxon>
        <taxon>Metazoa</taxon>
        <taxon>Spiralia</taxon>
        <taxon>Gnathifera</taxon>
        <taxon>Rotifera</taxon>
        <taxon>Eurotatoria</taxon>
        <taxon>Bdelloidea</taxon>
        <taxon>Philodinida</taxon>
        <taxon>Philodinidae</taxon>
        <taxon>Rotaria</taxon>
    </lineage>
</organism>
<dbReference type="AlphaFoldDB" id="A0A820IKI3"/>